<evidence type="ECO:0000256" key="3">
    <source>
        <dbReference type="ARBA" id="ARBA00022989"/>
    </source>
</evidence>
<keyword evidence="8" id="KW-1185">Reference proteome</keyword>
<dbReference type="InterPro" id="IPR052902">
    <property type="entry name" value="ABC-2_transporter"/>
</dbReference>
<dbReference type="AlphaFoldDB" id="A0A1M6HR05"/>
<evidence type="ECO:0000259" key="6">
    <source>
        <dbReference type="Pfam" id="PF12698"/>
    </source>
</evidence>
<evidence type="ECO:0000256" key="4">
    <source>
        <dbReference type="ARBA" id="ARBA00023136"/>
    </source>
</evidence>
<feature type="domain" description="ABC-2 type transporter transmembrane" evidence="6">
    <location>
        <begin position="68"/>
        <end position="308"/>
    </location>
</feature>
<name>A0A1M6HR05_9CLOT</name>
<accession>A0A1M6HR05</accession>
<comment type="subcellular location">
    <subcellularLocation>
        <location evidence="1">Membrane</location>
        <topology evidence="1">Multi-pass membrane protein</topology>
    </subcellularLocation>
</comment>
<sequence>MINLIKGLLYRMINNKTFLIMPLIITPIVIAAAIYFSSSFVTRANIGVVGDYNVNLKSDEINIVKLEKKVPISDLVKNKYEAVISFENGKVQIDTIKGEDFKNRIEKILQGERVNFKEGERRGIASNIVGFITMFVLLLGVMLYRFFFDDKKGISKRIISANISYEQYVCSHFVSVFIMIFIPTALITVIAKELLNLDTRINAVEFIFIILILSLLSSAFGLLMSSIVKEMESASMLGVMINMLTTLLAGSFFTISNNKLIESLGSVFPQKHILDFTVFLENGKGVSYGDLANVLLVTLMMIICSFLINKYKMRRYNCM</sequence>
<dbReference type="GO" id="GO:0140359">
    <property type="term" value="F:ABC-type transporter activity"/>
    <property type="evidence" value="ECO:0007669"/>
    <property type="project" value="InterPro"/>
</dbReference>
<protein>
    <submittedName>
        <fullName evidence="7">ABC-2 type transport system permease protein</fullName>
    </submittedName>
</protein>
<feature type="transmembrane region" description="Helical" evidence="5">
    <location>
        <begin position="18"/>
        <end position="36"/>
    </location>
</feature>
<dbReference type="PANTHER" id="PTHR43027:SF1">
    <property type="entry name" value="DOXORUBICIN RESISTANCE ABC TRANSPORTER PERMEASE PROTEIN DRRC-RELATED"/>
    <property type="match status" value="1"/>
</dbReference>
<reference evidence="7 8" key="1">
    <citation type="submission" date="2016-11" db="EMBL/GenBank/DDBJ databases">
        <authorList>
            <person name="Jaros S."/>
            <person name="Januszkiewicz K."/>
            <person name="Wedrychowicz H."/>
        </authorList>
    </citation>
    <scope>NUCLEOTIDE SEQUENCE [LARGE SCALE GENOMIC DNA]</scope>
    <source>
        <strain evidence="7 8">DSM 21758</strain>
    </source>
</reference>
<dbReference type="OrthoDB" id="1655516at2"/>
<gene>
    <name evidence="7" type="ORF">SAMN02745163_01551</name>
</gene>
<dbReference type="RefSeq" id="WP_072986108.1">
    <property type="nucleotide sequence ID" value="NZ_FQZB01000007.1"/>
</dbReference>
<dbReference type="Pfam" id="PF12698">
    <property type="entry name" value="ABC2_membrane_3"/>
    <property type="match status" value="1"/>
</dbReference>
<keyword evidence="2 5" id="KW-0812">Transmembrane</keyword>
<dbReference type="InterPro" id="IPR013525">
    <property type="entry name" value="ABC2_TM"/>
</dbReference>
<dbReference type="Proteomes" id="UP000184310">
    <property type="component" value="Unassembled WGS sequence"/>
</dbReference>
<keyword evidence="3 5" id="KW-1133">Transmembrane helix</keyword>
<dbReference type="PANTHER" id="PTHR43027">
    <property type="entry name" value="DOXORUBICIN RESISTANCE ABC TRANSPORTER PERMEASE PROTEIN DRRC-RELATED"/>
    <property type="match status" value="1"/>
</dbReference>
<evidence type="ECO:0000313" key="8">
    <source>
        <dbReference type="Proteomes" id="UP000184310"/>
    </source>
</evidence>
<organism evidence="7 8">
    <name type="scientific">Clostridium cavendishii DSM 21758</name>
    <dbReference type="NCBI Taxonomy" id="1121302"/>
    <lineage>
        <taxon>Bacteria</taxon>
        <taxon>Bacillati</taxon>
        <taxon>Bacillota</taxon>
        <taxon>Clostridia</taxon>
        <taxon>Eubacteriales</taxon>
        <taxon>Clostridiaceae</taxon>
        <taxon>Clostridium</taxon>
    </lineage>
</organism>
<evidence type="ECO:0000256" key="2">
    <source>
        <dbReference type="ARBA" id="ARBA00022692"/>
    </source>
</evidence>
<feature type="transmembrane region" description="Helical" evidence="5">
    <location>
        <begin position="236"/>
        <end position="255"/>
    </location>
</feature>
<evidence type="ECO:0000256" key="1">
    <source>
        <dbReference type="ARBA" id="ARBA00004141"/>
    </source>
</evidence>
<proteinExistence type="predicted"/>
<feature type="transmembrane region" description="Helical" evidence="5">
    <location>
        <begin position="203"/>
        <end position="224"/>
    </location>
</feature>
<keyword evidence="4 5" id="KW-0472">Membrane</keyword>
<dbReference type="EMBL" id="FQZB01000007">
    <property type="protein sequence ID" value="SHJ24621.1"/>
    <property type="molecule type" value="Genomic_DNA"/>
</dbReference>
<evidence type="ECO:0000313" key="7">
    <source>
        <dbReference type="EMBL" id="SHJ24621.1"/>
    </source>
</evidence>
<feature type="transmembrane region" description="Helical" evidence="5">
    <location>
        <begin position="168"/>
        <end position="191"/>
    </location>
</feature>
<feature type="transmembrane region" description="Helical" evidence="5">
    <location>
        <begin position="291"/>
        <end position="309"/>
    </location>
</feature>
<dbReference type="STRING" id="1121302.SAMN02745163_01551"/>
<evidence type="ECO:0000256" key="5">
    <source>
        <dbReference type="SAM" id="Phobius"/>
    </source>
</evidence>
<feature type="transmembrane region" description="Helical" evidence="5">
    <location>
        <begin position="124"/>
        <end position="147"/>
    </location>
</feature>
<dbReference type="GO" id="GO:0016020">
    <property type="term" value="C:membrane"/>
    <property type="evidence" value="ECO:0007669"/>
    <property type="project" value="UniProtKB-SubCell"/>
</dbReference>